<evidence type="ECO:0000313" key="2">
    <source>
        <dbReference type="EMBL" id="CBX28585.1"/>
    </source>
</evidence>
<dbReference type="EMBL" id="FR695868">
    <property type="protein sequence ID" value="CBX28585.1"/>
    <property type="molecule type" value="Genomic_DNA"/>
</dbReference>
<reference evidence="2" key="1">
    <citation type="journal article" date="2011" name="Environ. Microbiol.">
        <title>Genomic insights into the metabolic potential of the polycyclic aromatic hydrocarbon degrading sulfate-reducing Deltaproteobacterium N47.</title>
        <authorList>
            <person name="Bergmann F."/>
            <person name="Selesi D."/>
            <person name="Weinmaier T."/>
            <person name="Tischler P."/>
            <person name="Rattei T."/>
            <person name="Meckenstock R.U."/>
        </authorList>
    </citation>
    <scope>NUCLEOTIDE SEQUENCE</scope>
</reference>
<sequence length="216" mass="24285">MKTLFICLANSKKLGERCIAGIEVKKVGGTYQPIEKEGKPKWLRPISKYQHGAVSEDLVGGIRLMDIIEIDVEKLCPDGYQSENATFNPASIKNIGNVRLSEENLDSLIDMKQYNLFGNRGKAVSEDVIDSVDHSLTLIKVTDFQVNKKESDGQLRIDFEFNNNHYGLPITDIDFIQKFSENETLLENTSCLYLAISLGIYHNGWHSKLIAGVLNF</sequence>
<accession>E1YDE1</accession>
<evidence type="ECO:0000259" key="1">
    <source>
        <dbReference type="Pfam" id="PF22557"/>
    </source>
</evidence>
<dbReference type="InterPro" id="IPR054335">
    <property type="entry name" value="DuOB_dom"/>
</dbReference>
<name>E1YDE1_9BACT</name>
<proteinExistence type="predicted"/>
<dbReference type="AlphaFoldDB" id="E1YDE1"/>
<dbReference type="Pfam" id="PF22557">
    <property type="entry name" value="DuOB"/>
    <property type="match status" value="1"/>
</dbReference>
<protein>
    <recommendedName>
        <fullName evidence="1">Dual OB-containing domain-containing protein</fullName>
    </recommendedName>
</protein>
<feature type="domain" description="Dual OB-containing" evidence="1">
    <location>
        <begin position="5"/>
        <end position="213"/>
    </location>
</feature>
<organism evidence="2">
    <name type="scientific">uncultured Desulfobacterium sp</name>
    <dbReference type="NCBI Taxonomy" id="201089"/>
    <lineage>
        <taxon>Bacteria</taxon>
        <taxon>Pseudomonadati</taxon>
        <taxon>Thermodesulfobacteriota</taxon>
        <taxon>Desulfobacteria</taxon>
        <taxon>Desulfobacterales</taxon>
        <taxon>Desulfobacteriaceae</taxon>
        <taxon>Desulfobacterium</taxon>
        <taxon>environmental samples</taxon>
    </lineage>
</organism>
<gene>
    <name evidence="2" type="ORF">N47_G39090</name>
</gene>